<dbReference type="Proteomes" id="UP000287866">
    <property type="component" value="Unassembled WGS sequence"/>
</dbReference>
<dbReference type="GO" id="GO:0003677">
    <property type="term" value="F:DNA binding"/>
    <property type="evidence" value="ECO:0007669"/>
    <property type="project" value="UniProtKB-UniRule"/>
</dbReference>
<dbReference type="Gene3D" id="1.10.10.10">
    <property type="entry name" value="Winged helix-like DNA-binding domain superfamily/Winged helix DNA-binding domain"/>
    <property type="match status" value="1"/>
</dbReference>
<dbReference type="GO" id="GO:0000160">
    <property type="term" value="P:phosphorelay signal transduction system"/>
    <property type="evidence" value="ECO:0007669"/>
    <property type="project" value="InterPro"/>
</dbReference>
<dbReference type="PANTHER" id="PTHR35807:SF1">
    <property type="entry name" value="TRANSCRIPTIONAL REGULATOR REDD"/>
    <property type="match status" value="1"/>
</dbReference>
<dbReference type="Pfam" id="PF00486">
    <property type="entry name" value="Trans_reg_C"/>
    <property type="match status" value="1"/>
</dbReference>
<evidence type="ECO:0000256" key="2">
    <source>
        <dbReference type="PROSITE-ProRule" id="PRU01091"/>
    </source>
</evidence>
<keyword evidence="1 2" id="KW-0238">DNA-binding</keyword>
<name>A0A8T6R8P7_9MICO</name>
<feature type="non-terminal residue" evidence="4">
    <location>
        <position position="95"/>
    </location>
</feature>
<dbReference type="PANTHER" id="PTHR35807">
    <property type="entry name" value="TRANSCRIPTIONAL REGULATOR REDD-RELATED"/>
    <property type="match status" value="1"/>
</dbReference>
<keyword evidence="5" id="KW-1185">Reference proteome</keyword>
<sequence length="95" mass="10225">MTARPYIEPVHYSVLGPLRVERATGPVEIRGAKERLLLARLVAASGRVVGTADLVDTLWGDAPPPSAGKSLQTFVVRLRNTLEPDRSGPPQVLVT</sequence>
<dbReference type="InterPro" id="IPR036388">
    <property type="entry name" value="WH-like_DNA-bd_sf"/>
</dbReference>
<dbReference type="InterPro" id="IPR001867">
    <property type="entry name" value="OmpR/PhoB-type_DNA-bd"/>
</dbReference>
<dbReference type="EMBL" id="SAYU02000113">
    <property type="protein sequence ID" value="NHA70236.1"/>
    <property type="molecule type" value="Genomic_DNA"/>
</dbReference>
<feature type="domain" description="OmpR/PhoB-type" evidence="3">
    <location>
        <begin position="2"/>
        <end position="95"/>
    </location>
</feature>
<gene>
    <name evidence="4" type="ORF">EPD83_019605</name>
</gene>
<dbReference type="PROSITE" id="PS51755">
    <property type="entry name" value="OMPR_PHOB"/>
    <property type="match status" value="1"/>
</dbReference>
<reference evidence="4" key="1">
    <citation type="submission" date="2020-03" db="EMBL/GenBank/DDBJ databases">
        <title>Phycicoccus flavus sp. nov., a novel endophytic actinobacterium isolated from branch of Kandelia candel.</title>
        <authorList>
            <person name="Tuo L."/>
        </authorList>
    </citation>
    <scope>NUCLEOTIDE SEQUENCE</scope>
    <source>
        <strain evidence="4">CMS6Z-2</strain>
    </source>
</reference>
<dbReference type="GO" id="GO:0006355">
    <property type="term" value="P:regulation of DNA-templated transcription"/>
    <property type="evidence" value="ECO:0007669"/>
    <property type="project" value="InterPro"/>
</dbReference>
<comment type="caution">
    <text evidence="4">The sequence shown here is derived from an EMBL/GenBank/DDBJ whole genome shotgun (WGS) entry which is preliminary data.</text>
</comment>
<evidence type="ECO:0000313" key="5">
    <source>
        <dbReference type="Proteomes" id="UP000287866"/>
    </source>
</evidence>
<evidence type="ECO:0000313" key="4">
    <source>
        <dbReference type="EMBL" id="NHA70236.1"/>
    </source>
</evidence>
<protein>
    <submittedName>
        <fullName evidence="4">SARP family transcriptional regulator</fullName>
    </submittedName>
</protein>
<dbReference type="AlphaFoldDB" id="A0A8T6R8P7"/>
<accession>A0A8T6R8P7</accession>
<dbReference type="RefSeq" id="WP_205859631.1">
    <property type="nucleotide sequence ID" value="NZ_SAYU02000113.1"/>
</dbReference>
<evidence type="ECO:0000259" key="3">
    <source>
        <dbReference type="PROSITE" id="PS51755"/>
    </source>
</evidence>
<organism evidence="4 5">
    <name type="scientific">Phycicoccus flavus</name>
    <dbReference type="NCBI Taxonomy" id="2502783"/>
    <lineage>
        <taxon>Bacteria</taxon>
        <taxon>Bacillati</taxon>
        <taxon>Actinomycetota</taxon>
        <taxon>Actinomycetes</taxon>
        <taxon>Micrococcales</taxon>
        <taxon>Intrasporangiaceae</taxon>
        <taxon>Phycicoccus</taxon>
    </lineage>
</organism>
<dbReference type="InterPro" id="IPR051677">
    <property type="entry name" value="AfsR-DnrI-RedD_regulator"/>
</dbReference>
<dbReference type="SUPFAM" id="SSF46894">
    <property type="entry name" value="C-terminal effector domain of the bipartite response regulators"/>
    <property type="match status" value="1"/>
</dbReference>
<dbReference type="InterPro" id="IPR016032">
    <property type="entry name" value="Sig_transdc_resp-reg_C-effctor"/>
</dbReference>
<proteinExistence type="predicted"/>
<feature type="DNA-binding region" description="OmpR/PhoB-type" evidence="2">
    <location>
        <begin position="2"/>
        <end position="95"/>
    </location>
</feature>
<evidence type="ECO:0000256" key="1">
    <source>
        <dbReference type="ARBA" id="ARBA00023125"/>
    </source>
</evidence>